<comment type="caution">
    <text evidence="1">The sequence shown here is derived from an EMBL/GenBank/DDBJ whole genome shotgun (WGS) entry which is preliminary data.</text>
</comment>
<dbReference type="EMBL" id="PQIB02000018">
    <property type="protein sequence ID" value="RLM55301.1"/>
    <property type="molecule type" value="Genomic_DNA"/>
</dbReference>
<dbReference type="Proteomes" id="UP000275267">
    <property type="component" value="Unassembled WGS sequence"/>
</dbReference>
<evidence type="ECO:0000313" key="1">
    <source>
        <dbReference type="EMBL" id="RLM55301.1"/>
    </source>
</evidence>
<evidence type="ECO:0000313" key="2">
    <source>
        <dbReference type="Proteomes" id="UP000275267"/>
    </source>
</evidence>
<name>A0A3L6PG12_PANMI</name>
<sequence>MFPFSRAHAPPKPANRIGLTFRLPRFRSASAPRQPTAAKLQNAGNTIPLSKQVEYFGATKAKMVAAVGPRAANAQL</sequence>
<keyword evidence="2" id="KW-1185">Reference proteome</keyword>
<gene>
    <name evidence="1" type="ORF">C2845_PM10G12600</name>
</gene>
<dbReference type="AlphaFoldDB" id="A0A3L6PG12"/>
<proteinExistence type="predicted"/>
<organism evidence="1 2">
    <name type="scientific">Panicum miliaceum</name>
    <name type="common">Proso millet</name>
    <name type="synonym">Broomcorn millet</name>
    <dbReference type="NCBI Taxonomy" id="4540"/>
    <lineage>
        <taxon>Eukaryota</taxon>
        <taxon>Viridiplantae</taxon>
        <taxon>Streptophyta</taxon>
        <taxon>Embryophyta</taxon>
        <taxon>Tracheophyta</taxon>
        <taxon>Spermatophyta</taxon>
        <taxon>Magnoliopsida</taxon>
        <taxon>Liliopsida</taxon>
        <taxon>Poales</taxon>
        <taxon>Poaceae</taxon>
        <taxon>PACMAD clade</taxon>
        <taxon>Panicoideae</taxon>
        <taxon>Panicodae</taxon>
        <taxon>Paniceae</taxon>
        <taxon>Panicinae</taxon>
        <taxon>Panicum</taxon>
        <taxon>Panicum sect. Panicum</taxon>
    </lineage>
</organism>
<accession>A0A3L6PG12</accession>
<reference evidence="2" key="1">
    <citation type="journal article" date="2019" name="Nat. Commun.">
        <title>The genome of broomcorn millet.</title>
        <authorList>
            <person name="Zou C."/>
            <person name="Miki D."/>
            <person name="Li D."/>
            <person name="Tang Q."/>
            <person name="Xiao L."/>
            <person name="Rajput S."/>
            <person name="Deng P."/>
            <person name="Jia W."/>
            <person name="Huang R."/>
            <person name="Zhang M."/>
            <person name="Sun Y."/>
            <person name="Hu J."/>
            <person name="Fu X."/>
            <person name="Schnable P.S."/>
            <person name="Li F."/>
            <person name="Zhang H."/>
            <person name="Feng B."/>
            <person name="Zhu X."/>
            <person name="Liu R."/>
            <person name="Schnable J.C."/>
            <person name="Zhu J.-K."/>
            <person name="Zhang H."/>
        </authorList>
    </citation>
    <scope>NUCLEOTIDE SEQUENCE [LARGE SCALE GENOMIC DNA]</scope>
</reference>
<protein>
    <submittedName>
        <fullName evidence="1">GDSL esterase/lipase</fullName>
    </submittedName>
</protein>